<evidence type="ECO:0000256" key="3">
    <source>
        <dbReference type="ARBA" id="ARBA00023242"/>
    </source>
</evidence>
<dbReference type="PRINTS" id="PR00153">
    <property type="entry name" value="CSAPPISMRASE"/>
</dbReference>
<evidence type="ECO:0000256" key="4">
    <source>
        <dbReference type="ARBA" id="ARBA00040027"/>
    </source>
</evidence>
<feature type="domain" description="PPIase cyclophilin-type" evidence="8">
    <location>
        <begin position="19"/>
        <end position="166"/>
    </location>
</feature>
<evidence type="ECO:0000256" key="1">
    <source>
        <dbReference type="ARBA" id="ARBA00004123"/>
    </source>
</evidence>
<accession>A0A671MKF8</accession>
<keyword evidence="10" id="KW-1185">Reference proteome</keyword>
<reference evidence="9" key="2">
    <citation type="submission" date="2025-09" db="UniProtKB">
        <authorList>
            <consortium name="Ensembl"/>
        </authorList>
    </citation>
    <scope>IDENTIFICATION</scope>
</reference>
<comment type="similarity">
    <text evidence="2">Belongs to the cyclophilin-type PPIase family.</text>
</comment>
<sequence>MSNIYIQEPPTNGKVLLKTSAGDIDIELWSKEAPKACRNFTQLCMEGYYDGTIFHRVVPEFIVQGGDPTGTGTGGESIYGRPFKDEFHSRLRFNRRGLVAMANAGPHDNGSQFFFTLGRADELNNKHTIFGKVTGDTVYNILRLAEVECNRDERPLNPHKIRSTEVLHSPFDDIIPREIKVKKEKNKGEGKKSQSKATKNFNLLSFGEEAEEDEEMASQVSQTLKGKSKSSHDLLKDDPKLSSVPVVDSDELRKEARQLKKELLAIKQRKEDGVKKEEDVSEGDKPTSEAVTEYLESRKKYEDMRKQKLKKGSGREAQTLALLERFKSKLSSAISETPSVPEEDVEELGEDDDKGWMAHVLQFDEQTRKVKDANMQDEDTFEIYDPRNPVNKRRREESKKLMKEKKARR</sequence>
<dbReference type="InterPro" id="IPR002130">
    <property type="entry name" value="Cyclophilin-type_PPIase_dom"/>
</dbReference>
<keyword evidence="3" id="KW-0539">Nucleus</keyword>
<evidence type="ECO:0000256" key="2">
    <source>
        <dbReference type="ARBA" id="ARBA00007365"/>
    </source>
</evidence>
<feature type="compositionally biased region" description="Acidic residues" evidence="7">
    <location>
        <begin position="341"/>
        <end position="353"/>
    </location>
</feature>
<name>A0A671MKF8_9TELE</name>
<dbReference type="Ensembl" id="ENSSANT00000036046.1">
    <property type="protein sequence ID" value="ENSSANP00000033846.1"/>
    <property type="gene ID" value="ENSSANG00000017193.1"/>
</dbReference>
<dbReference type="GO" id="GO:0006457">
    <property type="term" value="P:protein folding"/>
    <property type="evidence" value="ECO:0007669"/>
    <property type="project" value="InterPro"/>
</dbReference>
<evidence type="ECO:0000256" key="6">
    <source>
        <dbReference type="ARBA" id="ARBA00046368"/>
    </source>
</evidence>
<dbReference type="GO" id="GO:0003755">
    <property type="term" value="F:peptidyl-prolyl cis-trans isomerase activity"/>
    <property type="evidence" value="ECO:0007669"/>
    <property type="project" value="InterPro"/>
</dbReference>
<evidence type="ECO:0000256" key="5">
    <source>
        <dbReference type="ARBA" id="ARBA00042090"/>
    </source>
</evidence>
<dbReference type="FunFam" id="2.40.100.10:FF:000007">
    <property type="entry name" value="Peptidyl-prolyl cis-trans isomerase CWC27 homolog"/>
    <property type="match status" value="1"/>
</dbReference>
<feature type="region of interest" description="Disordered" evidence="7">
    <location>
        <begin position="178"/>
        <end position="243"/>
    </location>
</feature>
<dbReference type="Pfam" id="PF00160">
    <property type="entry name" value="Pro_isomerase"/>
    <property type="match status" value="1"/>
</dbReference>
<reference evidence="9" key="1">
    <citation type="submission" date="2025-08" db="UniProtKB">
        <authorList>
            <consortium name="Ensembl"/>
        </authorList>
    </citation>
    <scope>IDENTIFICATION</scope>
</reference>
<comment type="subcellular location">
    <subcellularLocation>
        <location evidence="1">Nucleus</location>
    </subcellularLocation>
</comment>
<dbReference type="PANTHER" id="PTHR45625:SF6">
    <property type="entry name" value="SPLICEOSOME-ASSOCIATED PROTEIN CWC27 HOMOLOG"/>
    <property type="match status" value="1"/>
</dbReference>
<dbReference type="InterPro" id="IPR020892">
    <property type="entry name" value="Cyclophilin-type_PPIase_CS"/>
</dbReference>
<dbReference type="Proteomes" id="UP000472260">
    <property type="component" value="Unassembled WGS sequence"/>
</dbReference>
<feature type="region of interest" description="Disordered" evidence="7">
    <location>
        <begin position="267"/>
        <end position="290"/>
    </location>
</feature>
<feature type="region of interest" description="Disordered" evidence="7">
    <location>
        <begin position="331"/>
        <end position="353"/>
    </location>
</feature>
<dbReference type="AlphaFoldDB" id="A0A671MKF8"/>
<organism evidence="9 10">
    <name type="scientific">Sinocyclocheilus anshuiensis</name>
    <dbReference type="NCBI Taxonomy" id="1608454"/>
    <lineage>
        <taxon>Eukaryota</taxon>
        <taxon>Metazoa</taxon>
        <taxon>Chordata</taxon>
        <taxon>Craniata</taxon>
        <taxon>Vertebrata</taxon>
        <taxon>Euteleostomi</taxon>
        <taxon>Actinopterygii</taxon>
        <taxon>Neopterygii</taxon>
        <taxon>Teleostei</taxon>
        <taxon>Ostariophysi</taxon>
        <taxon>Cypriniformes</taxon>
        <taxon>Cyprinidae</taxon>
        <taxon>Cyprininae</taxon>
        <taxon>Sinocyclocheilus</taxon>
    </lineage>
</organism>
<gene>
    <name evidence="9" type="primary">cwc27</name>
</gene>
<evidence type="ECO:0000259" key="8">
    <source>
        <dbReference type="PROSITE" id="PS50072"/>
    </source>
</evidence>
<feature type="compositionally biased region" description="Basic and acidic residues" evidence="7">
    <location>
        <begin position="230"/>
        <end position="240"/>
    </location>
</feature>
<dbReference type="InterPro" id="IPR044666">
    <property type="entry name" value="Cyclophilin_A-like"/>
</dbReference>
<dbReference type="CDD" id="cd22288">
    <property type="entry name" value="CWC27_CTD"/>
    <property type="match status" value="1"/>
</dbReference>
<dbReference type="PROSITE" id="PS50072">
    <property type="entry name" value="CSA_PPIASE_2"/>
    <property type="match status" value="1"/>
</dbReference>
<dbReference type="GO" id="GO:0071013">
    <property type="term" value="C:catalytic step 2 spliceosome"/>
    <property type="evidence" value="ECO:0007669"/>
    <property type="project" value="TreeGrafter"/>
</dbReference>
<proteinExistence type="inferred from homology"/>
<feature type="compositionally biased region" description="Basic and acidic residues" evidence="7">
    <location>
        <begin position="267"/>
        <end position="287"/>
    </location>
</feature>
<comment type="subunit">
    <text evidence="6">Part of the activated spliceosome B/catalytic step 1 spliceosome, one of the forms of the spliceosome which has a well-formed active site but still cannot catalyze the branching reaction and is composed at least of 52 proteins, the U2, U5 and U6 snRNAs and the pre-mRNA. Recruited during early steps of activated spliceosome B maturation, it is probably one of the first proteins released from this complex as he matures to the spliceosome C complex. Component of the minor spliceosome, which splices U12-type introns.</text>
</comment>
<evidence type="ECO:0000313" key="10">
    <source>
        <dbReference type="Proteomes" id="UP000472260"/>
    </source>
</evidence>
<evidence type="ECO:0000256" key="7">
    <source>
        <dbReference type="SAM" id="MobiDB-lite"/>
    </source>
</evidence>
<protein>
    <recommendedName>
        <fullName evidence="4">Spliceosome-associated protein CWC27 homolog</fullName>
    </recommendedName>
    <alternativeName>
        <fullName evidence="5">Probable inactive peptidyl-prolyl cis-trans isomerase CWC27 homolog</fullName>
    </alternativeName>
</protein>
<dbReference type="PANTHER" id="PTHR45625">
    <property type="entry name" value="PEPTIDYL-PROLYL CIS-TRANS ISOMERASE-RELATED"/>
    <property type="match status" value="1"/>
</dbReference>
<dbReference type="CDD" id="cd01925">
    <property type="entry name" value="cyclophilin_CeCYP16-like"/>
    <property type="match status" value="1"/>
</dbReference>
<dbReference type="InterPro" id="IPR029000">
    <property type="entry name" value="Cyclophilin-like_dom_sf"/>
</dbReference>
<evidence type="ECO:0000313" key="9">
    <source>
        <dbReference type="Ensembl" id="ENSSANP00000033846.1"/>
    </source>
</evidence>
<feature type="compositionally biased region" description="Basic and acidic residues" evidence="7">
    <location>
        <begin position="178"/>
        <end position="192"/>
    </location>
</feature>
<dbReference type="Gene3D" id="2.40.100.10">
    <property type="entry name" value="Cyclophilin-like"/>
    <property type="match status" value="1"/>
</dbReference>
<dbReference type="PROSITE" id="PS00170">
    <property type="entry name" value="CSA_PPIASE_1"/>
    <property type="match status" value="1"/>
</dbReference>
<feature type="region of interest" description="Disordered" evidence="7">
    <location>
        <begin position="379"/>
        <end position="409"/>
    </location>
</feature>
<dbReference type="SUPFAM" id="SSF50891">
    <property type="entry name" value="Cyclophilin-like"/>
    <property type="match status" value="1"/>
</dbReference>